<dbReference type="InterPro" id="IPR048574">
    <property type="entry name" value="RUBY_RBDX"/>
</dbReference>
<dbReference type="CDD" id="cd01041">
    <property type="entry name" value="Rubrerythrin"/>
    <property type="match status" value="1"/>
</dbReference>
<gene>
    <name evidence="8" type="primary">rbr_31</name>
    <name evidence="8" type="ORF">SDC9_149773</name>
</gene>
<feature type="domain" description="Ferritin-like diiron" evidence="7">
    <location>
        <begin position="2"/>
        <end position="133"/>
    </location>
</feature>
<keyword evidence="2" id="KW-0813">Transport</keyword>
<comment type="caution">
    <text evidence="8">The sequence shown here is derived from an EMBL/GenBank/DDBJ whole genome shotgun (WGS) entry which is preliminary data.</text>
</comment>
<dbReference type="Gene3D" id="2.20.28.10">
    <property type="match status" value="1"/>
</dbReference>
<dbReference type="Gene3D" id="1.20.1260.10">
    <property type="match status" value="1"/>
</dbReference>
<evidence type="ECO:0000313" key="8">
    <source>
        <dbReference type="EMBL" id="MPN02557.1"/>
    </source>
</evidence>
<dbReference type="AlphaFoldDB" id="A0A645ELA5"/>
<dbReference type="InterPro" id="IPR003251">
    <property type="entry name" value="Rr_diiron-bd_dom"/>
</dbReference>
<dbReference type="EMBL" id="VSSQ01048512">
    <property type="protein sequence ID" value="MPN02557.1"/>
    <property type="molecule type" value="Genomic_DNA"/>
</dbReference>
<reference evidence="8" key="1">
    <citation type="submission" date="2019-08" db="EMBL/GenBank/DDBJ databases">
        <authorList>
            <person name="Kucharzyk K."/>
            <person name="Murdoch R.W."/>
            <person name="Higgins S."/>
            <person name="Loffler F."/>
        </authorList>
    </citation>
    <scope>NUCLEOTIDE SEQUENCE</scope>
</reference>
<dbReference type="GO" id="GO:0016491">
    <property type="term" value="F:oxidoreductase activity"/>
    <property type="evidence" value="ECO:0007669"/>
    <property type="project" value="InterPro"/>
</dbReference>
<evidence type="ECO:0000256" key="2">
    <source>
        <dbReference type="ARBA" id="ARBA00022448"/>
    </source>
</evidence>
<dbReference type="InterPro" id="IPR012347">
    <property type="entry name" value="Ferritin-like"/>
</dbReference>
<evidence type="ECO:0000256" key="3">
    <source>
        <dbReference type="ARBA" id="ARBA00022723"/>
    </source>
</evidence>
<dbReference type="PROSITE" id="PS50903">
    <property type="entry name" value="RUBREDOXIN_LIKE"/>
    <property type="match status" value="1"/>
</dbReference>
<dbReference type="InterPro" id="IPR009078">
    <property type="entry name" value="Ferritin-like_SF"/>
</dbReference>
<sequence>MELKGSKTEQNLYKTFAGESRARSRYNLYAERARLDGYQWVGEIFDEIANNELAHAREVYGKFLNLVICTKNNLEDCILGERSEYEDIYKKYEEEARTEGFTEIADFYKELAETEENHAQTFKVLYDRIEDGTMFKGPKGSLWVCMNCGYVHEGEEAPIICPLCKYPRAYYKPYYKISND</sequence>
<dbReference type="SUPFAM" id="SSF57802">
    <property type="entry name" value="Rubredoxin-like"/>
    <property type="match status" value="1"/>
</dbReference>
<dbReference type="InterPro" id="IPR009040">
    <property type="entry name" value="Ferritin-like_diiron"/>
</dbReference>
<evidence type="ECO:0000259" key="6">
    <source>
        <dbReference type="PROSITE" id="PS50903"/>
    </source>
</evidence>
<evidence type="ECO:0000259" key="7">
    <source>
        <dbReference type="PROSITE" id="PS50905"/>
    </source>
</evidence>
<evidence type="ECO:0000256" key="5">
    <source>
        <dbReference type="ARBA" id="ARBA00023004"/>
    </source>
</evidence>
<evidence type="ECO:0000256" key="1">
    <source>
        <dbReference type="ARBA" id="ARBA00001965"/>
    </source>
</evidence>
<dbReference type="PANTHER" id="PTHR43865">
    <property type="entry name" value="RUBRERYTHRIN-RELATED"/>
    <property type="match status" value="1"/>
</dbReference>
<dbReference type="PANTHER" id="PTHR43865:SF1">
    <property type="entry name" value="RUBRERYTHRIN-RELATED"/>
    <property type="match status" value="1"/>
</dbReference>
<accession>A0A645ELA5</accession>
<organism evidence="8">
    <name type="scientific">bioreactor metagenome</name>
    <dbReference type="NCBI Taxonomy" id="1076179"/>
    <lineage>
        <taxon>unclassified sequences</taxon>
        <taxon>metagenomes</taxon>
        <taxon>ecological metagenomes</taxon>
    </lineage>
</organism>
<dbReference type="PROSITE" id="PS50905">
    <property type="entry name" value="FERRITIN_LIKE"/>
    <property type="match status" value="1"/>
</dbReference>
<dbReference type="Pfam" id="PF21349">
    <property type="entry name" value="RUBY_RBDX"/>
    <property type="match status" value="1"/>
</dbReference>
<dbReference type="InterPro" id="IPR024934">
    <property type="entry name" value="Rubredoxin-like_dom"/>
</dbReference>
<dbReference type="SUPFAM" id="SSF47240">
    <property type="entry name" value="Ferritin-like"/>
    <property type="match status" value="1"/>
</dbReference>
<dbReference type="CDD" id="cd00729">
    <property type="entry name" value="rubredoxin_SM"/>
    <property type="match status" value="1"/>
</dbReference>
<dbReference type="InterPro" id="IPR052364">
    <property type="entry name" value="Rubrerythrin"/>
</dbReference>
<dbReference type="GO" id="GO:0005506">
    <property type="term" value="F:iron ion binding"/>
    <property type="evidence" value="ECO:0007669"/>
    <property type="project" value="InterPro"/>
</dbReference>
<evidence type="ECO:0000256" key="4">
    <source>
        <dbReference type="ARBA" id="ARBA00022982"/>
    </source>
</evidence>
<dbReference type="Pfam" id="PF02915">
    <property type="entry name" value="Rubrerythrin"/>
    <property type="match status" value="1"/>
</dbReference>
<comment type="cofactor">
    <cofactor evidence="1">
        <name>Fe(3+)</name>
        <dbReference type="ChEBI" id="CHEBI:29034"/>
    </cofactor>
</comment>
<feature type="domain" description="Rubredoxin-like" evidence="6">
    <location>
        <begin position="140"/>
        <end position="174"/>
    </location>
</feature>
<keyword evidence="5" id="KW-0408">Iron</keyword>
<protein>
    <submittedName>
        <fullName evidence="8">Rubrerythrin</fullName>
    </submittedName>
</protein>
<keyword evidence="3" id="KW-0479">Metal-binding</keyword>
<proteinExistence type="predicted"/>
<keyword evidence="4" id="KW-0249">Electron transport</keyword>
<name>A0A645ELA5_9ZZZZ</name>